<reference evidence="2 3" key="1">
    <citation type="submission" date="2019-01" db="EMBL/GenBank/DDBJ databases">
        <title>Sinorhodobacter populi sp. nov. isolated from the symptomatic bark tissue of Populus euramericana canker.</title>
        <authorList>
            <person name="Xu G."/>
        </authorList>
    </citation>
    <scope>NUCLEOTIDE SEQUENCE [LARGE SCALE GENOMIC DNA]</scope>
    <source>
        <strain evidence="2 3">SK2B-1</strain>
    </source>
</reference>
<proteinExistence type="predicted"/>
<dbReference type="SMART" id="SM00953">
    <property type="entry name" value="RES"/>
    <property type="match status" value="1"/>
</dbReference>
<dbReference type="Pfam" id="PF08808">
    <property type="entry name" value="RES"/>
    <property type="match status" value="1"/>
</dbReference>
<dbReference type="EMBL" id="SAUZ01000034">
    <property type="protein sequence ID" value="RWR16959.1"/>
    <property type="molecule type" value="Genomic_DNA"/>
</dbReference>
<reference evidence="2 3" key="2">
    <citation type="submission" date="2019-01" db="EMBL/GenBank/DDBJ databases">
        <authorList>
            <person name="Li Y."/>
        </authorList>
    </citation>
    <scope>NUCLEOTIDE SEQUENCE [LARGE SCALE GENOMIC DNA]</scope>
    <source>
        <strain evidence="2 3">SK2B-1</strain>
    </source>
</reference>
<accession>A0A443J912</accession>
<dbReference type="AlphaFoldDB" id="A0A443J912"/>
<sequence length="201" mass="21837">MRTQLPSGAELHRIHNQAHGPCEFNGTNLGSARFSPIKDLHGKIIPTIYAAESFKCAACEIILRAPDAVSDPSALTVVSPQDYQSYQHSVVRSRRALDLVDLTAFGQRAIGLIGNALLAGGTLHYQTTRAWAEAIHAYIPWAAGIYYTSYQAGPEFALILFGDRCSDALEETAPARPIRAPSVEDEIRDIGKAIGIEYADI</sequence>
<feature type="domain" description="RES" evidence="1">
    <location>
        <begin position="23"/>
        <end position="172"/>
    </location>
</feature>
<dbReference type="Proteomes" id="UP000284476">
    <property type="component" value="Unassembled WGS sequence"/>
</dbReference>
<comment type="caution">
    <text evidence="2">The sequence shown here is derived from an EMBL/GenBank/DDBJ whole genome shotgun (WGS) entry which is preliminary data.</text>
</comment>
<evidence type="ECO:0000259" key="1">
    <source>
        <dbReference type="SMART" id="SM00953"/>
    </source>
</evidence>
<evidence type="ECO:0000313" key="2">
    <source>
        <dbReference type="EMBL" id="RWR16959.1"/>
    </source>
</evidence>
<name>A0A443J912_9RHOB</name>
<evidence type="ECO:0000313" key="3">
    <source>
        <dbReference type="Proteomes" id="UP000284476"/>
    </source>
</evidence>
<dbReference type="InterPro" id="IPR014914">
    <property type="entry name" value="RES_dom"/>
</dbReference>
<organism evidence="2 3">
    <name type="scientific">Paenirhodobacter populi</name>
    <dbReference type="NCBI Taxonomy" id="2306993"/>
    <lineage>
        <taxon>Bacteria</taxon>
        <taxon>Pseudomonadati</taxon>
        <taxon>Pseudomonadota</taxon>
        <taxon>Alphaproteobacteria</taxon>
        <taxon>Rhodobacterales</taxon>
        <taxon>Rhodobacter group</taxon>
        <taxon>Paenirhodobacter</taxon>
    </lineage>
</organism>
<protein>
    <submittedName>
        <fullName evidence="2">RES domain-containing protein</fullName>
    </submittedName>
</protein>
<gene>
    <name evidence="2" type="ORF">D2T30_20270</name>
</gene>